<name>A0A538TKS2_UNCEI</name>
<protein>
    <submittedName>
        <fullName evidence="3">Cell division protein ZapB</fullName>
    </submittedName>
</protein>
<dbReference type="Proteomes" id="UP000317691">
    <property type="component" value="Unassembled WGS sequence"/>
</dbReference>
<dbReference type="InterPro" id="IPR009252">
    <property type="entry name" value="Cell_div_ZapB"/>
</dbReference>
<dbReference type="Pfam" id="PF06005">
    <property type="entry name" value="ZapB"/>
    <property type="match status" value="1"/>
</dbReference>
<organism evidence="3 4">
    <name type="scientific">Eiseniibacteriota bacterium</name>
    <dbReference type="NCBI Taxonomy" id="2212470"/>
    <lineage>
        <taxon>Bacteria</taxon>
        <taxon>Candidatus Eiseniibacteriota</taxon>
    </lineage>
</organism>
<evidence type="ECO:0000256" key="2">
    <source>
        <dbReference type="SAM" id="Coils"/>
    </source>
</evidence>
<evidence type="ECO:0000256" key="1">
    <source>
        <dbReference type="ARBA" id="ARBA00023054"/>
    </source>
</evidence>
<accession>A0A538TKS2</accession>
<keyword evidence="1 2" id="KW-0175">Coiled coil</keyword>
<evidence type="ECO:0000313" key="4">
    <source>
        <dbReference type="Proteomes" id="UP000317691"/>
    </source>
</evidence>
<dbReference type="Gene3D" id="1.20.5.340">
    <property type="match status" value="1"/>
</dbReference>
<feature type="coiled-coil region" evidence="2">
    <location>
        <begin position="5"/>
        <end position="78"/>
    </location>
</feature>
<dbReference type="GO" id="GO:0043093">
    <property type="term" value="P:FtsZ-dependent cytokinesis"/>
    <property type="evidence" value="ECO:0007669"/>
    <property type="project" value="InterPro"/>
</dbReference>
<dbReference type="AlphaFoldDB" id="A0A538TKS2"/>
<dbReference type="GO" id="GO:0005737">
    <property type="term" value="C:cytoplasm"/>
    <property type="evidence" value="ECO:0007669"/>
    <property type="project" value="InterPro"/>
</dbReference>
<sequence>MTVDLDKLEERIQAAVGLVARLREEKRRLEAENKELQGRLRSMVPAAAKHADDLRPRLKALEEERSTLLDERRAVARRVEEMLTKLELLQKAVHA</sequence>
<keyword evidence="3" id="KW-0131">Cell cycle</keyword>
<dbReference type="GO" id="GO:0090529">
    <property type="term" value="P:cell septum assembly"/>
    <property type="evidence" value="ECO:0007669"/>
    <property type="project" value="InterPro"/>
</dbReference>
<evidence type="ECO:0000313" key="3">
    <source>
        <dbReference type="EMBL" id="TMQ64215.1"/>
    </source>
</evidence>
<proteinExistence type="predicted"/>
<keyword evidence="3" id="KW-0132">Cell division</keyword>
<reference evidence="3 4" key="1">
    <citation type="journal article" date="2019" name="Nat. Microbiol.">
        <title>Mediterranean grassland soil C-N compound turnover is dependent on rainfall and depth, and is mediated by genomically divergent microorganisms.</title>
        <authorList>
            <person name="Diamond S."/>
            <person name="Andeer P.F."/>
            <person name="Li Z."/>
            <person name="Crits-Christoph A."/>
            <person name="Burstein D."/>
            <person name="Anantharaman K."/>
            <person name="Lane K.R."/>
            <person name="Thomas B.C."/>
            <person name="Pan C."/>
            <person name="Northen T.R."/>
            <person name="Banfield J.F."/>
        </authorList>
    </citation>
    <scope>NUCLEOTIDE SEQUENCE [LARGE SCALE GENOMIC DNA]</scope>
    <source>
        <strain evidence="3">WS_9</strain>
    </source>
</reference>
<dbReference type="EMBL" id="VBOZ01000025">
    <property type="protein sequence ID" value="TMQ64215.1"/>
    <property type="molecule type" value="Genomic_DNA"/>
</dbReference>
<gene>
    <name evidence="3" type="primary">zapB</name>
    <name evidence="3" type="ORF">E6K79_07985</name>
</gene>
<comment type="caution">
    <text evidence="3">The sequence shown here is derived from an EMBL/GenBank/DDBJ whole genome shotgun (WGS) entry which is preliminary data.</text>
</comment>